<dbReference type="GO" id="GO:0005975">
    <property type="term" value="P:carbohydrate metabolic process"/>
    <property type="evidence" value="ECO:0007669"/>
    <property type="project" value="InterPro"/>
</dbReference>
<name>A0A4U0Y1W7_9PEZI</name>
<feature type="chain" id="PRO_5020780555" evidence="1">
    <location>
        <begin position="19"/>
        <end position="177"/>
    </location>
</feature>
<feature type="signal peptide" evidence="1">
    <location>
        <begin position="1"/>
        <end position="18"/>
    </location>
</feature>
<organism evidence="2 3">
    <name type="scientific">Friedmanniomyces simplex</name>
    <dbReference type="NCBI Taxonomy" id="329884"/>
    <lineage>
        <taxon>Eukaryota</taxon>
        <taxon>Fungi</taxon>
        <taxon>Dikarya</taxon>
        <taxon>Ascomycota</taxon>
        <taxon>Pezizomycotina</taxon>
        <taxon>Dothideomycetes</taxon>
        <taxon>Dothideomycetidae</taxon>
        <taxon>Mycosphaerellales</taxon>
        <taxon>Teratosphaeriaceae</taxon>
        <taxon>Friedmanniomyces</taxon>
    </lineage>
</organism>
<dbReference type="Proteomes" id="UP000309340">
    <property type="component" value="Unassembled WGS sequence"/>
</dbReference>
<dbReference type="SUPFAM" id="SSF51445">
    <property type="entry name" value="(Trans)glycosidases"/>
    <property type="match status" value="1"/>
</dbReference>
<keyword evidence="1" id="KW-0732">Signal</keyword>
<proteinExistence type="predicted"/>
<accession>A0A4U0Y1W7</accession>
<protein>
    <submittedName>
        <fullName evidence="2">Uncharacterized protein</fullName>
    </submittedName>
</protein>
<sequence length="177" mass="19132">MARSSLLLCAAAAAAVQALDRRQAFNQSIPPTITLNGSTIENPTAYATPFVLNVEDMWDLLIGPVASASTTTTVQATPVPSSSLIPPPPIYYSPFPSGAQYPMELKNESWSFPKDFWWGVAGAAWQVEGAVKAEGRGPSVWDVLAHRVTDFEYQNGTADITDNHYVSIPMNVIIGDF</sequence>
<dbReference type="Gene3D" id="3.20.20.80">
    <property type="entry name" value="Glycosidases"/>
    <property type="match status" value="1"/>
</dbReference>
<comment type="caution">
    <text evidence="2">The sequence shown here is derived from an EMBL/GenBank/DDBJ whole genome shotgun (WGS) entry which is preliminary data.</text>
</comment>
<dbReference type="OrthoDB" id="65569at2759"/>
<evidence type="ECO:0000313" key="3">
    <source>
        <dbReference type="Proteomes" id="UP000309340"/>
    </source>
</evidence>
<evidence type="ECO:0000256" key="1">
    <source>
        <dbReference type="SAM" id="SignalP"/>
    </source>
</evidence>
<gene>
    <name evidence="2" type="ORF">B0A55_01520</name>
</gene>
<keyword evidence="3" id="KW-1185">Reference proteome</keyword>
<dbReference type="GO" id="GO:0004553">
    <property type="term" value="F:hydrolase activity, hydrolyzing O-glycosyl compounds"/>
    <property type="evidence" value="ECO:0007669"/>
    <property type="project" value="InterPro"/>
</dbReference>
<evidence type="ECO:0000313" key="2">
    <source>
        <dbReference type="EMBL" id="TKA82053.1"/>
    </source>
</evidence>
<dbReference type="Pfam" id="PF00232">
    <property type="entry name" value="Glyco_hydro_1"/>
    <property type="match status" value="1"/>
</dbReference>
<dbReference type="STRING" id="329884.A0A4U0Y1W7"/>
<reference evidence="2 3" key="1">
    <citation type="submission" date="2017-03" db="EMBL/GenBank/DDBJ databases">
        <title>Genomes of endolithic fungi from Antarctica.</title>
        <authorList>
            <person name="Coleine C."/>
            <person name="Masonjones S."/>
            <person name="Stajich J.E."/>
        </authorList>
    </citation>
    <scope>NUCLEOTIDE SEQUENCE [LARGE SCALE GENOMIC DNA]</scope>
    <source>
        <strain evidence="2 3">CCFEE 5184</strain>
    </source>
</reference>
<dbReference type="AlphaFoldDB" id="A0A4U0Y1W7"/>
<dbReference type="InterPro" id="IPR017853">
    <property type="entry name" value="GH"/>
</dbReference>
<dbReference type="EMBL" id="NAJQ01000041">
    <property type="protein sequence ID" value="TKA82053.1"/>
    <property type="molecule type" value="Genomic_DNA"/>
</dbReference>
<dbReference type="InterPro" id="IPR001360">
    <property type="entry name" value="Glyco_hydro_1"/>
</dbReference>